<reference evidence="1" key="2">
    <citation type="submission" date="2020-11" db="EMBL/GenBank/DDBJ databases">
        <authorList>
            <person name="McCartney M.A."/>
            <person name="Auch B."/>
            <person name="Kono T."/>
            <person name="Mallez S."/>
            <person name="Becker A."/>
            <person name="Gohl D.M."/>
            <person name="Silverstein K.A.T."/>
            <person name="Koren S."/>
            <person name="Bechman K.B."/>
            <person name="Herman A."/>
            <person name="Abrahante J.E."/>
            <person name="Garbe J."/>
        </authorList>
    </citation>
    <scope>NUCLEOTIDE SEQUENCE</scope>
    <source>
        <strain evidence="1">Duluth1</strain>
        <tissue evidence="1">Whole animal</tissue>
    </source>
</reference>
<evidence type="ECO:0000313" key="1">
    <source>
        <dbReference type="EMBL" id="KAH3860265.1"/>
    </source>
</evidence>
<sequence>MSFHVSMQASMIIQNQCHLNKCVILFKQSLSTDVTSNRLKLASFLVSTGYLQSALIVLCDIQQRLNAKPIKVCCPCGNRNLSDTLLETFTRYSVGKCSSNENHMALCVRFLKYEAFCVPPALLLEMNRTGIEAEYSKLDRIQTDWDRHVSVDADVFMYYLKYLTYGGLGDIRKQLSALEGLTECIQNHTEELYHLETAYNLLGHCVEMTGHCLELTGLLEKAASVYLMSLQSKPRNNAANWHIRRLCGNTQYT</sequence>
<dbReference type="Proteomes" id="UP000828390">
    <property type="component" value="Unassembled WGS sequence"/>
</dbReference>
<evidence type="ECO:0000313" key="2">
    <source>
        <dbReference type="Proteomes" id="UP000828390"/>
    </source>
</evidence>
<gene>
    <name evidence="1" type="ORF">DPMN_023159</name>
</gene>
<reference evidence="1" key="1">
    <citation type="journal article" date="2019" name="bioRxiv">
        <title>The Genome of the Zebra Mussel, Dreissena polymorpha: A Resource for Invasive Species Research.</title>
        <authorList>
            <person name="McCartney M.A."/>
            <person name="Auch B."/>
            <person name="Kono T."/>
            <person name="Mallez S."/>
            <person name="Zhang Y."/>
            <person name="Obille A."/>
            <person name="Becker A."/>
            <person name="Abrahante J.E."/>
            <person name="Garbe J."/>
            <person name="Badalamenti J.P."/>
            <person name="Herman A."/>
            <person name="Mangelson H."/>
            <person name="Liachko I."/>
            <person name="Sullivan S."/>
            <person name="Sone E.D."/>
            <person name="Koren S."/>
            <person name="Silverstein K.A.T."/>
            <person name="Beckman K.B."/>
            <person name="Gohl D.M."/>
        </authorList>
    </citation>
    <scope>NUCLEOTIDE SEQUENCE</scope>
    <source>
        <strain evidence="1">Duluth1</strain>
        <tissue evidence="1">Whole animal</tissue>
    </source>
</reference>
<comment type="caution">
    <text evidence="1">The sequence shown here is derived from an EMBL/GenBank/DDBJ whole genome shotgun (WGS) entry which is preliminary data.</text>
</comment>
<protein>
    <submittedName>
        <fullName evidence="1">Uncharacterized protein</fullName>
    </submittedName>
</protein>
<accession>A0A9D4RBH9</accession>
<proteinExistence type="predicted"/>
<organism evidence="1 2">
    <name type="scientific">Dreissena polymorpha</name>
    <name type="common">Zebra mussel</name>
    <name type="synonym">Mytilus polymorpha</name>
    <dbReference type="NCBI Taxonomy" id="45954"/>
    <lineage>
        <taxon>Eukaryota</taxon>
        <taxon>Metazoa</taxon>
        <taxon>Spiralia</taxon>
        <taxon>Lophotrochozoa</taxon>
        <taxon>Mollusca</taxon>
        <taxon>Bivalvia</taxon>
        <taxon>Autobranchia</taxon>
        <taxon>Heteroconchia</taxon>
        <taxon>Euheterodonta</taxon>
        <taxon>Imparidentia</taxon>
        <taxon>Neoheterodontei</taxon>
        <taxon>Myida</taxon>
        <taxon>Dreissenoidea</taxon>
        <taxon>Dreissenidae</taxon>
        <taxon>Dreissena</taxon>
    </lineage>
</organism>
<dbReference type="EMBL" id="JAIWYP010000002">
    <property type="protein sequence ID" value="KAH3860265.1"/>
    <property type="molecule type" value="Genomic_DNA"/>
</dbReference>
<dbReference type="AlphaFoldDB" id="A0A9D4RBH9"/>
<name>A0A9D4RBH9_DREPO</name>
<keyword evidence="2" id="KW-1185">Reference proteome</keyword>